<sequence length="104" mass="11548">MHKVLCLALLVSIACVQCKPAEEAPAVAESKSFCGQNKAQQLQFLECVGSNTESLTESLREKGISPGTLLEQLYKDNEAEYPEYIQDAMIEHWEDIEKCMPALA</sequence>
<reference evidence="2" key="1">
    <citation type="submission" date="2019-12" db="EMBL/GenBank/DDBJ databases">
        <title>The sialotranscriptome of the gopher-tortoise tick, Amblyomma tuberculatum.</title>
        <authorList>
            <person name="Karim S."/>
            <person name="Andersen J."/>
            <person name="Kumar D."/>
            <person name="Adamson S."/>
            <person name="Ennen J."/>
            <person name="Qualis C.P."/>
            <person name="Ribeiro J.M.C."/>
        </authorList>
    </citation>
    <scope>NUCLEOTIDE SEQUENCE</scope>
    <source>
        <strain evidence="2">Removed</strain>
        <tissue evidence="2">Salivary glands</tissue>
    </source>
</reference>
<accession>A0A6M2E167</accession>
<protein>
    <submittedName>
        <fullName evidence="2">Putative conserved secreted protein</fullName>
    </submittedName>
</protein>
<name>A0A6M2E167_9ACAR</name>
<organism evidence="2">
    <name type="scientific">Amblyomma tuberculatum</name>
    <dbReference type="NCBI Taxonomy" id="48802"/>
    <lineage>
        <taxon>Eukaryota</taxon>
        <taxon>Metazoa</taxon>
        <taxon>Ecdysozoa</taxon>
        <taxon>Arthropoda</taxon>
        <taxon>Chelicerata</taxon>
        <taxon>Arachnida</taxon>
        <taxon>Acari</taxon>
        <taxon>Parasitiformes</taxon>
        <taxon>Ixodida</taxon>
        <taxon>Ixodoidea</taxon>
        <taxon>Ixodidae</taxon>
        <taxon>Amblyomminae</taxon>
        <taxon>Amblyomma</taxon>
    </lineage>
</organism>
<dbReference type="AlphaFoldDB" id="A0A6M2E167"/>
<feature type="chain" id="PRO_5026843814" evidence="1">
    <location>
        <begin position="19"/>
        <end position="104"/>
    </location>
</feature>
<dbReference type="EMBL" id="GIDH01000336">
    <property type="protein sequence ID" value="NOV52279.1"/>
    <property type="molecule type" value="Transcribed_RNA"/>
</dbReference>
<keyword evidence="1" id="KW-0732">Signal</keyword>
<evidence type="ECO:0000313" key="2">
    <source>
        <dbReference type="EMBL" id="NOV52279.1"/>
    </source>
</evidence>
<dbReference type="PROSITE" id="PS51257">
    <property type="entry name" value="PROKAR_LIPOPROTEIN"/>
    <property type="match status" value="1"/>
</dbReference>
<feature type="signal peptide" evidence="1">
    <location>
        <begin position="1"/>
        <end position="18"/>
    </location>
</feature>
<proteinExistence type="predicted"/>
<evidence type="ECO:0000256" key="1">
    <source>
        <dbReference type="SAM" id="SignalP"/>
    </source>
</evidence>